<accession>A0A2R8BWV9</accession>
<keyword evidence="8" id="KW-0966">Cell projection</keyword>
<dbReference type="NCBIfam" id="TIGR02490">
    <property type="entry name" value="flgF"/>
    <property type="match status" value="1"/>
</dbReference>
<evidence type="ECO:0000313" key="8">
    <source>
        <dbReference type="EMBL" id="SPJ24640.1"/>
    </source>
</evidence>
<evidence type="ECO:0000256" key="2">
    <source>
        <dbReference type="ARBA" id="ARBA00009677"/>
    </source>
</evidence>
<evidence type="ECO:0000256" key="1">
    <source>
        <dbReference type="ARBA" id="ARBA00004117"/>
    </source>
</evidence>
<evidence type="ECO:0000259" key="5">
    <source>
        <dbReference type="Pfam" id="PF00460"/>
    </source>
</evidence>
<evidence type="ECO:0000256" key="3">
    <source>
        <dbReference type="ARBA" id="ARBA00023143"/>
    </source>
</evidence>
<evidence type="ECO:0000256" key="4">
    <source>
        <dbReference type="RuleBase" id="RU362116"/>
    </source>
</evidence>
<keyword evidence="8" id="KW-0969">Cilium</keyword>
<feature type="domain" description="Flagellar basal body rod protein N-terminal" evidence="5">
    <location>
        <begin position="6"/>
        <end position="35"/>
    </location>
</feature>
<dbReference type="Pfam" id="PF06429">
    <property type="entry name" value="Flg_bbr_C"/>
    <property type="match status" value="1"/>
</dbReference>
<dbReference type="PANTHER" id="PTHR30435:SF19">
    <property type="entry name" value="FLAGELLAR BASAL-BODY ROD PROTEIN FLGG"/>
    <property type="match status" value="1"/>
</dbReference>
<keyword evidence="3 4" id="KW-0975">Bacterial flagellum</keyword>
<dbReference type="OrthoDB" id="9804559at2"/>
<dbReference type="InterPro" id="IPR001444">
    <property type="entry name" value="Flag_bb_rod_N"/>
</dbReference>
<dbReference type="AlphaFoldDB" id="A0A2R8BWV9"/>
<dbReference type="InterPro" id="IPR053967">
    <property type="entry name" value="LlgE_F_G-like_D1"/>
</dbReference>
<dbReference type="PANTHER" id="PTHR30435">
    <property type="entry name" value="FLAGELLAR PROTEIN"/>
    <property type="match status" value="1"/>
</dbReference>
<name>A0A2R8BWV9_9RHOB</name>
<dbReference type="SUPFAM" id="SSF117143">
    <property type="entry name" value="Flagellar hook protein flgE"/>
    <property type="match status" value="1"/>
</dbReference>
<dbReference type="NCBIfam" id="NF009332">
    <property type="entry name" value="PRK12690.1"/>
    <property type="match status" value="1"/>
</dbReference>
<feature type="domain" description="Flagellar basal-body/hook protein C-terminal" evidence="6">
    <location>
        <begin position="190"/>
        <end position="233"/>
    </location>
</feature>
<reference evidence="8 9" key="1">
    <citation type="submission" date="2018-03" db="EMBL/GenBank/DDBJ databases">
        <authorList>
            <person name="Keele B.F."/>
        </authorList>
    </citation>
    <scope>NUCLEOTIDE SEQUENCE [LARGE SCALE GENOMIC DNA]</scope>
    <source>
        <strain evidence="8 9">CECT 8504</strain>
    </source>
</reference>
<dbReference type="Pfam" id="PF00460">
    <property type="entry name" value="Flg_bb_rod"/>
    <property type="match status" value="1"/>
</dbReference>
<dbReference type="GO" id="GO:0071978">
    <property type="term" value="P:bacterial-type flagellum-dependent swarming motility"/>
    <property type="evidence" value="ECO:0007669"/>
    <property type="project" value="TreeGrafter"/>
</dbReference>
<organism evidence="8 9">
    <name type="scientific">Palleronia abyssalis</name>
    <dbReference type="NCBI Taxonomy" id="1501240"/>
    <lineage>
        <taxon>Bacteria</taxon>
        <taxon>Pseudomonadati</taxon>
        <taxon>Pseudomonadota</taxon>
        <taxon>Alphaproteobacteria</taxon>
        <taxon>Rhodobacterales</taxon>
        <taxon>Roseobacteraceae</taxon>
        <taxon>Palleronia</taxon>
    </lineage>
</organism>
<sequence length="237" mass="25206">MDNAGYTSLTRLSGLSREMQTLANNVANASTHGFRKEGVIFSEHVAAIDDAPSLSMASGDVRMTSYLQGSVEPTGGTLDLAIEGEGFFLVETPEGEALTRNGAFLPNAAGDLVNADGMRVLDAGGAPIFIPPDAGQISVARDGTLSIDGQPMSQIGLWKPAAPEDIERRSGLLFALKNPPEPVEAPTILQGHLEGSNVNALTEISRLVEVQRAYELGQSFMEKEDQRIRSVLNTLGR</sequence>
<feature type="domain" description="Flagellar hook protein FlgE/F/G-like D1" evidence="7">
    <location>
        <begin position="81"/>
        <end position="146"/>
    </location>
</feature>
<protein>
    <recommendedName>
        <fullName evidence="4">Flagellar basal-body rod protein FlgF</fullName>
    </recommendedName>
</protein>
<proteinExistence type="inferred from homology"/>
<evidence type="ECO:0000259" key="6">
    <source>
        <dbReference type="Pfam" id="PF06429"/>
    </source>
</evidence>
<evidence type="ECO:0000259" key="7">
    <source>
        <dbReference type="Pfam" id="PF22692"/>
    </source>
</evidence>
<gene>
    <name evidence="8" type="primary">flgG_1</name>
    <name evidence="8" type="ORF">PAA8504_02477</name>
</gene>
<evidence type="ECO:0000313" key="9">
    <source>
        <dbReference type="Proteomes" id="UP000244912"/>
    </source>
</evidence>
<dbReference type="EMBL" id="ONZF01000005">
    <property type="protein sequence ID" value="SPJ24640.1"/>
    <property type="molecule type" value="Genomic_DNA"/>
</dbReference>
<keyword evidence="9" id="KW-1185">Reference proteome</keyword>
<comment type="subcellular location">
    <subcellularLocation>
        <location evidence="1 4">Bacterial flagellum basal body</location>
    </subcellularLocation>
</comment>
<dbReference type="InterPro" id="IPR010930">
    <property type="entry name" value="Flg_bb/hook_C_dom"/>
</dbReference>
<dbReference type="InterPro" id="IPR012836">
    <property type="entry name" value="FlgF"/>
</dbReference>
<dbReference type="InterPro" id="IPR037925">
    <property type="entry name" value="FlgE/F/G-like"/>
</dbReference>
<keyword evidence="8" id="KW-0282">Flagellum</keyword>
<dbReference type="GO" id="GO:0030694">
    <property type="term" value="C:bacterial-type flagellum basal body, rod"/>
    <property type="evidence" value="ECO:0007669"/>
    <property type="project" value="UniProtKB-UniRule"/>
</dbReference>
<dbReference type="InterPro" id="IPR020013">
    <property type="entry name" value="Flagellar_FlgE/F/G"/>
</dbReference>
<dbReference type="Proteomes" id="UP000244912">
    <property type="component" value="Unassembled WGS sequence"/>
</dbReference>
<dbReference type="NCBIfam" id="TIGR03506">
    <property type="entry name" value="FlgEFG_subfam"/>
    <property type="match status" value="1"/>
</dbReference>
<dbReference type="RefSeq" id="WP_108894466.1">
    <property type="nucleotide sequence ID" value="NZ_ONZF01000005.1"/>
</dbReference>
<dbReference type="Pfam" id="PF22692">
    <property type="entry name" value="LlgE_F_G_D1"/>
    <property type="match status" value="1"/>
</dbReference>
<comment type="similarity">
    <text evidence="2 4">Belongs to the flagella basal body rod proteins family.</text>
</comment>
<dbReference type="InterPro" id="IPR019776">
    <property type="entry name" value="Flagellar_basal_body_rod_CS"/>
</dbReference>
<comment type="subunit">
    <text evidence="4">The basal body constitutes a major portion of the flagellar organelle and consists of five rings (E,L,P,S, and M) mounted on a central rod. The rod consists of about 26 subunits of FlgG in the distal portion, and FlgB, FlgC and FlgF are thought to build up the proximal portion of the rod with about 6 subunits each.</text>
</comment>
<dbReference type="PROSITE" id="PS00588">
    <property type="entry name" value="FLAGELLA_BB_ROD"/>
    <property type="match status" value="1"/>
</dbReference>